<dbReference type="Proteomes" id="UP000824120">
    <property type="component" value="Chromosome 11"/>
</dbReference>
<reference evidence="1 2" key="1">
    <citation type="submission" date="2020-09" db="EMBL/GenBank/DDBJ databases">
        <title>De no assembly of potato wild relative species, Solanum commersonii.</title>
        <authorList>
            <person name="Cho K."/>
        </authorList>
    </citation>
    <scope>NUCLEOTIDE SEQUENCE [LARGE SCALE GENOMIC DNA]</scope>
    <source>
        <strain evidence="1">LZ3.2</strain>
        <tissue evidence="1">Leaf</tissue>
    </source>
</reference>
<dbReference type="OrthoDB" id="1935089at2759"/>
<comment type="caution">
    <text evidence="1">The sequence shown here is derived from an EMBL/GenBank/DDBJ whole genome shotgun (WGS) entry which is preliminary data.</text>
</comment>
<dbReference type="EMBL" id="JACXVP010000011">
    <property type="protein sequence ID" value="KAG5575672.1"/>
    <property type="molecule type" value="Genomic_DNA"/>
</dbReference>
<accession>A0A9J5WKW3</accession>
<evidence type="ECO:0000313" key="1">
    <source>
        <dbReference type="EMBL" id="KAG5575672.1"/>
    </source>
</evidence>
<keyword evidence="2" id="KW-1185">Reference proteome</keyword>
<gene>
    <name evidence="1" type="ORF">H5410_055806</name>
</gene>
<dbReference type="AlphaFoldDB" id="A0A9J5WKW3"/>
<name>A0A9J5WKW3_SOLCO</name>
<sequence>MAKKIVLVAYPFSYNWPSTFLHHEATLTENEECPIRFKSSQAEPKKAKQHTACNSHKIDRILISLEWNEHFNNIKQTLLQFYHVPLALFVGPRNIQNLISTLKIRALTEEESVNSRLFSWIMKNYIFMRRLHGDKVYKLDEIPNQKLLTEVEITKRFSLSKEFEDIARHEEIAWRQRSRTLWLKQGDRNTIFFHKTANAHKRVKTLIS</sequence>
<protein>
    <submittedName>
        <fullName evidence="1">Uncharacterized protein</fullName>
    </submittedName>
</protein>
<proteinExistence type="predicted"/>
<evidence type="ECO:0000313" key="2">
    <source>
        <dbReference type="Proteomes" id="UP000824120"/>
    </source>
</evidence>
<organism evidence="1 2">
    <name type="scientific">Solanum commersonii</name>
    <name type="common">Commerson's wild potato</name>
    <name type="synonym">Commerson's nightshade</name>
    <dbReference type="NCBI Taxonomy" id="4109"/>
    <lineage>
        <taxon>Eukaryota</taxon>
        <taxon>Viridiplantae</taxon>
        <taxon>Streptophyta</taxon>
        <taxon>Embryophyta</taxon>
        <taxon>Tracheophyta</taxon>
        <taxon>Spermatophyta</taxon>
        <taxon>Magnoliopsida</taxon>
        <taxon>eudicotyledons</taxon>
        <taxon>Gunneridae</taxon>
        <taxon>Pentapetalae</taxon>
        <taxon>asterids</taxon>
        <taxon>lamiids</taxon>
        <taxon>Solanales</taxon>
        <taxon>Solanaceae</taxon>
        <taxon>Solanoideae</taxon>
        <taxon>Solaneae</taxon>
        <taxon>Solanum</taxon>
    </lineage>
</organism>